<evidence type="ECO:0000313" key="3">
    <source>
        <dbReference type="Proteomes" id="UP000552097"/>
    </source>
</evidence>
<feature type="compositionally biased region" description="Acidic residues" evidence="1">
    <location>
        <begin position="59"/>
        <end position="73"/>
    </location>
</feature>
<dbReference type="Proteomes" id="UP000552097">
    <property type="component" value="Unassembled WGS sequence"/>
</dbReference>
<sequence length="73" mass="8191">MDGWETSYGWDCSCGSTSFITFTHQDSAEEGLRKHLSTAEGEHTGRLVELHTEVIDGPDYGDEDDYDDEGDWS</sequence>
<dbReference type="RefSeq" id="WP_184928778.1">
    <property type="nucleotide sequence ID" value="NZ_JACHMO010000001.1"/>
</dbReference>
<name>A0A7W9HUZ5_9PSEU</name>
<keyword evidence="3" id="KW-1185">Reference proteome</keyword>
<comment type="caution">
    <text evidence="2">The sequence shown here is derived from an EMBL/GenBank/DDBJ whole genome shotgun (WGS) entry which is preliminary data.</text>
</comment>
<proteinExistence type="predicted"/>
<feature type="region of interest" description="Disordered" evidence="1">
    <location>
        <begin position="54"/>
        <end position="73"/>
    </location>
</feature>
<organism evidence="2 3">
    <name type="scientific">Saccharothrix ecbatanensis</name>
    <dbReference type="NCBI Taxonomy" id="1105145"/>
    <lineage>
        <taxon>Bacteria</taxon>
        <taxon>Bacillati</taxon>
        <taxon>Actinomycetota</taxon>
        <taxon>Actinomycetes</taxon>
        <taxon>Pseudonocardiales</taxon>
        <taxon>Pseudonocardiaceae</taxon>
        <taxon>Saccharothrix</taxon>
    </lineage>
</organism>
<gene>
    <name evidence="2" type="ORF">F4560_008718</name>
</gene>
<reference evidence="2 3" key="1">
    <citation type="submission" date="2020-08" db="EMBL/GenBank/DDBJ databases">
        <title>Sequencing the genomes of 1000 actinobacteria strains.</title>
        <authorList>
            <person name="Klenk H.-P."/>
        </authorList>
    </citation>
    <scope>NUCLEOTIDE SEQUENCE [LARGE SCALE GENOMIC DNA]</scope>
    <source>
        <strain evidence="2 3">DSM 45486</strain>
    </source>
</reference>
<evidence type="ECO:0000313" key="2">
    <source>
        <dbReference type="EMBL" id="MBB5808950.1"/>
    </source>
</evidence>
<evidence type="ECO:0000256" key="1">
    <source>
        <dbReference type="SAM" id="MobiDB-lite"/>
    </source>
</evidence>
<accession>A0A7W9HUZ5</accession>
<dbReference type="EMBL" id="JACHMO010000001">
    <property type="protein sequence ID" value="MBB5808950.1"/>
    <property type="molecule type" value="Genomic_DNA"/>
</dbReference>
<protein>
    <submittedName>
        <fullName evidence="2">Uncharacterized protein</fullName>
    </submittedName>
</protein>
<dbReference type="AlphaFoldDB" id="A0A7W9HUZ5"/>